<dbReference type="Gene3D" id="3.30.750.70">
    <property type="entry name" value="4-hydroxybutyrate coenzyme like domains"/>
    <property type="match status" value="1"/>
</dbReference>
<proteinExistence type="inferred from homology"/>
<dbReference type="InterPro" id="IPR026888">
    <property type="entry name" value="AcetylCoA_hyd_C"/>
</dbReference>
<dbReference type="Gene3D" id="3.40.1080.20">
    <property type="entry name" value="Acetyl-CoA hydrolase/transferase C-terminal domain"/>
    <property type="match status" value="1"/>
</dbReference>
<accession>A0A5K3EI89</accession>
<dbReference type="SUPFAM" id="SSF100950">
    <property type="entry name" value="NagB/RpiA/CoA transferase-like"/>
    <property type="match status" value="2"/>
</dbReference>
<dbReference type="InterPro" id="IPR038460">
    <property type="entry name" value="AcetylCoA_hyd_C_sf"/>
</dbReference>
<dbReference type="PANTHER" id="PTHR21432:SF20">
    <property type="entry name" value="ACETYL-COA HYDROLASE"/>
    <property type="match status" value="1"/>
</dbReference>
<dbReference type="WBParaSite" id="MCU_000730-RA">
    <property type="protein sequence ID" value="MCU_000730-RA"/>
    <property type="gene ID" value="MCU_000730"/>
</dbReference>
<reference evidence="5" key="1">
    <citation type="submission" date="2019-11" db="UniProtKB">
        <authorList>
            <consortium name="WormBaseParasite"/>
        </authorList>
    </citation>
    <scope>IDENTIFICATION</scope>
</reference>
<evidence type="ECO:0000259" key="3">
    <source>
        <dbReference type="Pfam" id="PF02550"/>
    </source>
</evidence>
<dbReference type="GO" id="GO:0008775">
    <property type="term" value="F:acetate CoA-transferase activity"/>
    <property type="evidence" value="ECO:0007669"/>
    <property type="project" value="InterPro"/>
</dbReference>
<keyword evidence="2" id="KW-0808">Transferase</keyword>
<feature type="domain" description="Acetyl-CoA hydrolase/transferase C-terminal" evidence="4">
    <location>
        <begin position="310"/>
        <end position="464"/>
    </location>
</feature>
<organism evidence="5">
    <name type="scientific">Mesocestoides corti</name>
    <name type="common">Flatworm</name>
    <dbReference type="NCBI Taxonomy" id="53468"/>
    <lineage>
        <taxon>Eukaryota</taxon>
        <taxon>Metazoa</taxon>
        <taxon>Spiralia</taxon>
        <taxon>Lophotrochozoa</taxon>
        <taxon>Platyhelminthes</taxon>
        <taxon>Cestoda</taxon>
        <taxon>Eucestoda</taxon>
        <taxon>Cyclophyllidea</taxon>
        <taxon>Mesocestoididae</taxon>
        <taxon>Mesocestoides</taxon>
    </lineage>
</organism>
<dbReference type="InterPro" id="IPR037171">
    <property type="entry name" value="NagB/RpiA_transferase-like"/>
</dbReference>
<dbReference type="Pfam" id="PF13336">
    <property type="entry name" value="AcetylCoA_hyd_C"/>
    <property type="match status" value="1"/>
</dbReference>
<sequence>MLSGFKVSRLVFGNVVLKRMISMRLKSALELHEPCAPRPDSYPKWSSSPSELFTELRDGHSIFLQGASSTPNILMDALSEHVLNSDLKNLKLFQFYPLGPTPFLSDAFQGKIRLSTAYGSKYCRDAVNEGLADFIPITISELPLLYRLKHVNFKYALIMVSPPDKHGFCTLGSAVGSARSAIQNAEKIIAQVNPQTPITYGDSTIHISQIDYLVQGSEPLFEVPPPQATATEQKIAAIIAEQLIDDGATIQLGFGNIPPTVASNLRSHKDLGVHAETIFDGIVDLVNLGVVTNKFKPVRPGRIVASYAIGTKRIYDFINENPLVGLYDIAWTNSTETIARNPKVTSVNTCMEMDLTGQSVGDGIGGHLYSGVGGQLDFTRGASLSSDGLGRPIITMCSLNSDGNSSIVPTLSRGSTVVATRAHVHYVVTEYGIANLFGKTLRQRAYALIQIAHPKFRESLEKAAFERLKTMPSP</sequence>
<evidence type="ECO:0000313" key="5">
    <source>
        <dbReference type="WBParaSite" id="MCU_000730-RA"/>
    </source>
</evidence>
<dbReference type="AlphaFoldDB" id="A0A5K3EI89"/>
<evidence type="ECO:0000256" key="1">
    <source>
        <dbReference type="ARBA" id="ARBA00009632"/>
    </source>
</evidence>
<dbReference type="GO" id="GO:0005739">
    <property type="term" value="C:mitochondrion"/>
    <property type="evidence" value="ECO:0007669"/>
    <property type="project" value="TreeGrafter"/>
</dbReference>
<dbReference type="PANTHER" id="PTHR21432">
    <property type="entry name" value="ACETYL-COA HYDROLASE-RELATED"/>
    <property type="match status" value="1"/>
</dbReference>
<dbReference type="Gene3D" id="3.40.1080.10">
    <property type="entry name" value="Glutaconate Coenzyme A-transferase"/>
    <property type="match status" value="1"/>
</dbReference>
<comment type="similarity">
    <text evidence="1">Belongs to the acetyl-CoA hydrolase/transferase family.</text>
</comment>
<protein>
    <submittedName>
        <fullName evidence="5">Acetyl-CoA hydrolase</fullName>
    </submittedName>
</protein>
<feature type="domain" description="Acetyl-CoA hydrolase/transferase N-terminal" evidence="3">
    <location>
        <begin position="41"/>
        <end position="217"/>
    </location>
</feature>
<dbReference type="InterPro" id="IPR003702">
    <property type="entry name" value="ActCoA_hydro_N"/>
</dbReference>
<evidence type="ECO:0000256" key="2">
    <source>
        <dbReference type="ARBA" id="ARBA00022679"/>
    </source>
</evidence>
<dbReference type="Pfam" id="PF02550">
    <property type="entry name" value="AcetylCoA_hydro"/>
    <property type="match status" value="1"/>
</dbReference>
<evidence type="ECO:0000259" key="4">
    <source>
        <dbReference type="Pfam" id="PF13336"/>
    </source>
</evidence>
<name>A0A5K3EI89_MESCO</name>
<dbReference type="InterPro" id="IPR046433">
    <property type="entry name" value="ActCoA_hydro"/>
</dbReference>
<dbReference type="GO" id="GO:0006083">
    <property type="term" value="P:acetate metabolic process"/>
    <property type="evidence" value="ECO:0007669"/>
    <property type="project" value="InterPro"/>
</dbReference>